<feature type="region of interest" description="Disordered" evidence="1">
    <location>
        <begin position="22"/>
        <end position="47"/>
    </location>
</feature>
<protein>
    <submittedName>
        <fullName evidence="2">Uncharacterized protein</fullName>
    </submittedName>
</protein>
<dbReference type="InterPro" id="IPR039058">
    <property type="entry name" value="Yippee_fam"/>
</dbReference>
<evidence type="ECO:0000313" key="2">
    <source>
        <dbReference type="EMBL" id="KAK0514809.1"/>
    </source>
</evidence>
<dbReference type="AlphaFoldDB" id="A0AA39R6V2"/>
<accession>A0AA39R6V2</accession>
<gene>
    <name evidence="2" type="ORF">JMJ35_002188</name>
</gene>
<organism evidence="2 3">
    <name type="scientific">Cladonia borealis</name>
    <dbReference type="NCBI Taxonomy" id="184061"/>
    <lineage>
        <taxon>Eukaryota</taxon>
        <taxon>Fungi</taxon>
        <taxon>Dikarya</taxon>
        <taxon>Ascomycota</taxon>
        <taxon>Pezizomycotina</taxon>
        <taxon>Lecanoromycetes</taxon>
        <taxon>OSLEUM clade</taxon>
        <taxon>Lecanoromycetidae</taxon>
        <taxon>Lecanorales</taxon>
        <taxon>Lecanorineae</taxon>
        <taxon>Cladoniaceae</taxon>
        <taxon>Cladonia</taxon>
    </lineage>
</organism>
<evidence type="ECO:0000313" key="3">
    <source>
        <dbReference type="Proteomes" id="UP001166286"/>
    </source>
</evidence>
<sequence length="139" mass="15272">MFTRSLPTPLFPIYLLPSIPFRRHRTPSSSSTDSSTSSTSPTTPPYLTTHTSHLRCATCSTDICLTSQIISKGFTGRHGRAYLVAPTPTPSSSPSLNRNLPNTLTDPPSSRQLVTGVHTVADDAFAWFWRRGFGDDARY</sequence>
<dbReference type="Proteomes" id="UP001166286">
    <property type="component" value="Unassembled WGS sequence"/>
</dbReference>
<keyword evidence="3" id="KW-1185">Reference proteome</keyword>
<reference evidence="2" key="1">
    <citation type="submission" date="2023-03" db="EMBL/GenBank/DDBJ databases">
        <title>Complete genome of Cladonia borealis.</title>
        <authorList>
            <person name="Park H."/>
        </authorList>
    </citation>
    <scope>NUCLEOTIDE SEQUENCE</scope>
    <source>
        <strain evidence="2">ANT050790</strain>
    </source>
</reference>
<feature type="compositionally biased region" description="Low complexity" evidence="1">
    <location>
        <begin position="27"/>
        <end position="47"/>
    </location>
</feature>
<evidence type="ECO:0000256" key="1">
    <source>
        <dbReference type="SAM" id="MobiDB-lite"/>
    </source>
</evidence>
<dbReference type="PANTHER" id="PTHR13848">
    <property type="entry name" value="PROTEIN YIPPEE-LIKE CG15309-RELATED"/>
    <property type="match status" value="1"/>
</dbReference>
<name>A0AA39R6V2_9LECA</name>
<proteinExistence type="predicted"/>
<comment type="caution">
    <text evidence="2">The sequence shown here is derived from an EMBL/GenBank/DDBJ whole genome shotgun (WGS) entry which is preliminary data.</text>
</comment>
<dbReference type="EMBL" id="JAFEKC020000004">
    <property type="protein sequence ID" value="KAK0514809.1"/>
    <property type="molecule type" value="Genomic_DNA"/>
</dbReference>